<comment type="caution">
    <text evidence="2">The sequence shown here is derived from an EMBL/GenBank/DDBJ whole genome shotgun (WGS) entry which is preliminary data.</text>
</comment>
<sequence length="374" mass="39679">VPGCCGTGQAAEPGLSPDPHILCRRQRLAPFRAARSHVHRKGICQGSTLILRCPATTASQRFRFPASWGRKREQHHPGPETGQQQQGGRVVGGWQRHSQGVGQPPATLPTDAAQTAKLHRGRDGAPLPPCRSCRTMPPSLPREQCSWAPPSIPPPSCWLWSSAGCCGWAACARQKEQTPQRAHGNTNLLFPPCCALEAEENRYRTPGRNHGGGNDACNTRKARGHTDGQKHGSTKPGPEHSSTHTQQHPQPSAPSPTAAHSERNACGAGSPAAARGCSQALLVLCAPAAFLQHRGCAHLWAVPCSEGYGHRLALSARGTAVAVPPGHAGSLARARSTLNRCLGCRKALWCIPRDNLGGRGCGVRGFHTALPSTQ</sequence>
<dbReference type="EMBL" id="PPHD01071345">
    <property type="protein sequence ID" value="POI21276.1"/>
    <property type="molecule type" value="Genomic_DNA"/>
</dbReference>
<protein>
    <submittedName>
        <fullName evidence="2">Uncharacterized protein</fullName>
    </submittedName>
</protein>
<reference evidence="2 3" key="1">
    <citation type="submission" date="2018-01" db="EMBL/GenBank/DDBJ databases">
        <title>Comparison of the Chinese Bamboo Partridge and Red Junglefowl genome sequences highlights the importance of demography in genome evolution.</title>
        <authorList>
            <person name="Tiley G.P."/>
            <person name="Kimball R.T."/>
            <person name="Braun E.L."/>
            <person name="Burleigh J.G."/>
        </authorList>
    </citation>
    <scope>NUCLEOTIDE SEQUENCE [LARGE SCALE GENOMIC DNA]</scope>
    <source>
        <strain evidence="2">RTK389</strain>
        <tissue evidence="2">Blood</tissue>
    </source>
</reference>
<keyword evidence="3" id="KW-1185">Reference proteome</keyword>
<organism evidence="2 3">
    <name type="scientific">Bambusicola thoracicus</name>
    <name type="common">Chinese bamboo-partridge</name>
    <name type="synonym">Perdix thoracica</name>
    <dbReference type="NCBI Taxonomy" id="9083"/>
    <lineage>
        <taxon>Eukaryota</taxon>
        <taxon>Metazoa</taxon>
        <taxon>Chordata</taxon>
        <taxon>Craniata</taxon>
        <taxon>Vertebrata</taxon>
        <taxon>Euteleostomi</taxon>
        <taxon>Archelosauria</taxon>
        <taxon>Archosauria</taxon>
        <taxon>Dinosauria</taxon>
        <taxon>Saurischia</taxon>
        <taxon>Theropoda</taxon>
        <taxon>Coelurosauria</taxon>
        <taxon>Aves</taxon>
        <taxon>Neognathae</taxon>
        <taxon>Galloanserae</taxon>
        <taxon>Galliformes</taxon>
        <taxon>Phasianidae</taxon>
        <taxon>Perdicinae</taxon>
        <taxon>Bambusicola</taxon>
    </lineage>
</organism>
<dbReference type="AlphaFoldDB" id="A0A2P4SAY5"/>
<feature type="region of interest" description="Disordered" evidence="1">
    <location>
        <begin position="204"/>
        <end position="266"/>
    </location>
</feature>
<evidence type="ECO:0000313" key="3">
    <source>
        <dbReference type="Proteomes" id="UP000237246"/>
    </source>
</evidence>
<gene>
    <name evidence="2" type="ORF">CIB84_014978</name>
</gene>
<feature type="region of interest" description="Disordered" evidence="1">
    <location>
        <begin position="68"/>
        <end position="89"/>
    </location>
</feature>
<dbReference type="Proteomes" id="UP000237246">
    <property type="component" value="Unassembled WGS sequence"/>
</dbReference>
<feature type="non-terminal residue" evidence="2">
    <location>
        <position position="1"/>
    </location>
</feature>
<proteinExistence type="predicted"/>
<accession>A0A2P4SAY5</accession>
<evidence type="ECO:0000256" key="1">
    <source>
        <dbReference type="SAM" id="MobiDB-lite"/>
    </source>
</evidence>
<evidence type="ECO:0000313" key="2">
    <source>
        <dbReference type="EMBL" id="POI21276.1"/>
    </source>
</evidence>
<name>A0A2P4SAY5_BAMTH</name>